<dbReference type="RefSeq" id="WP_003848032.1">
    <property type="nucleotide sequence ID" value="NZ_BQKK01000001.1"/>
</dbReference>
<feature type="modified residue" description="4-aspartylphosphate" evidence="10">
    <location>
        <position position="58"/>
    </location>
</feature>
<evidence type="ECO:0000256" key="3">
    <source>
        <dbReference type="ARBA" id="ARBA00022553"/>
    </source>
</evidence>
<name>A0AAV5G5R0_CORAM</name>
<keyword evidence="3 10" id="KW-0597">Phosphoprotein</keyword>
<dbReference type="InterPro" id="IPR036388">
    <property type="entry name" value="WH-like_DNA-bd_sf"/>
</dbReference>
<dbReference type="Pfam" id="PF00072">
    <property type="entry name" value="Response_reg"/>
    <property type="match status" value="1"/>
</dbReference>
<comment type="subcellular location">
    <subcellularLocation>
        <location evidence="1 9">Cytoplasm</location>
    </subcellularLocation>
</comment>
<dbReference type="GO" id="GO:0005737">
    <property type="term" value="C:cytoplasm"/>
    <property type="evidence" value="ECO:0007669"/>
    <property type="project" value="UniProtKB-SubCell"/>
</dbReference>
<evidence type="ECO:0000256" key="5">
    <source>
        <dbReference type="ARBA" id="ARBA00023015"/>
    </source>
</evidence>
<dbReference type="InterPro" id="IPR001789">
    <property type="entry name" value="Sig_transdc_resp-reg_receiver"/>
</dbReference>
<dbReference type="GO" id="GO:0003700">
    <property type="term" value="F:DNA-binding transcription factor activity"/>
    <property type="evidence" value="ECO:0007669"/>
    <property type="project" value="InterPro"/>
</dbReference>
<dbReference type="Pfam" id="PF09339">
    <property type="entry name" value="HTH_IclR"/>
    <property type="match status" value="1"/>
</dbReference>
<dbReference type="GO" id="GO:0000156">
    <property type="term" value="F:phosphorelay response regulator activity"/>
    <property type="evidence" value="ECO:0007669"/>
    <property type="project" value="TreeGrafter"/>
</dbReference>
<keyword evidence="8 9" id="KW-0804">Transcription</keyword>
<dbReference type="InterPro" id="IPR011006">
    <property type="entry name" value="CheY-like_superfamily"/>
</dbReference>
<gene>
    <name evidence="12" type="ORF">CAT723_00860</name>
</gene>
<evidence type="ECO:0000256" key="10">
    <source>
        <dbReference type="PROSITE-ProRule" id="PRU00169"/>
    </source>
</evidence>
<dbReference type="SUPFAM" id="SSF52172">
    <property type="entry name" value="CheY-like"/>
    <property type="match status" value="1"/>
</dbReference>
<keyword evidence="2 9" id="KW-0963">Cytoplasm</keyword>
<keyword evidence="4 9" id="KW-0902">Two-component regulatory system</keyword>
<feature type="domain" description="Response regulatory" evidence="11">
    <location>
        <begin position="7"/>
        <end position="118"/>
    </location>
</feature>
<evidence type="ECO:0000256" key="2">
    <source>
        <dbReference type="ARBA" id="ARBA00022490"/>
    </source>
</evidence>
<evidence type="ECO:0000256" key="9">
    <source>
        <dbReference type="PIRNR" id="PIRNR006171"/>
    </source>
</evidence>
<dbReference type="Gene3D" id="1.10.10.10">
    <property type="entry name" value="Winged helix-like DNA-binding domain superfamily/Winged helix DNA-binding domain"/>
    <property type="match status" value="1"/>
</dbReference>
<keyword evidence="7 9" id="KW-0010">Activator</keyword>
<dbReference type="InterPro" id="IPR051271">
    <property type="entry name" value="2C-system_Tx_regulators"/>
</dbReference>
<dbReference type="PROSITE" id="PS50110">
    <property type="entry name" value="RESPONSE_REGULATORY"/>
    <property type="match status" value="1"/>
</dbReference>
<dbReference type="SMART" id="SM00448">
    <property type="entry name" value="REC"/>
    <property type="match status" value="1"/>
</dbReference>
<reference evidence="12" key="1">
    <citation type="submission" date="2021-12" db="EMBL/GenBank/DDBJ databases">
        <title>Draft genome sequence of Corynebacterium ammoniagenes strain T-723.</title>
        <authorList>
            <person name="Matsuzawa M."/>
            <person name="Hiratani M."/>
            <person name="Abe I."/>
            <person name="Tsuji Y."/>
            <person name="Nakamura J."/>
        </authorList>
    </citation>
    <scope>NUCLEOTIDE SEQUENCE</scope>
    <source>
        <strain evidence="12">T-723</strain>
    </source>
</reference>
<dbReference type="EMBL" id="BQKK01000001">
    <property type="protein sequence ID" value="GJN41607.1"/>
    <property type="molecule type" value="Genomic_DNA"/>
</dbReference>
<evidence type="ECO:0000313" key="13">
    <source>
        <dbReference type="Proteomes" id="UP001054925"/>
    </source>
</evidence>
<dbReference type="Proteomes" id="UP001054925">
    <property type="component" value="Unassembled WGS sequence"/>
</dbReference>
<evidence type="ECO:0000256" key="4">
    <source>
        <dbReference type="ARBA" id="ARBA00023012"/>
    </source>
</evidence>
<accession>A0AAV5G5R0</accession>
<dbReference type="InterPro" id="IPR024187">
    <property type="entry name" value="Sig_transdc_resp-reg_cit/mal"/>
</dbReference>
<keyword evidence="6 9" id="KW-0238">DNA-binding</keyword>
<evidence type="ECO:0000256" key="6">
    <source>
        <dbReference type="ARBA" id="ARBA00023125"/>
    </source>
</evidence>
<proteinExistence type="predicted"/>
<evidence type="ECO:0000256" key="8">
    <source>
        <dbReference type="ARBA" id="ARBA00023163"/>
    </source>
</evidence>
<organism evidence="12 13">
    <name type="scientific">Corynebacterium ammoniagenes</name>
    <name type="common">Brevibacterium ammoniagenes</name>
    <dbReference type="NCBI Taxonomy" id="1697"/>
    <lineage>
        <taxon>Bacteria</taxon>
        <taxon>Bacillati</taxon>
        <taxon>Actinomycetota</taxon>
        <taxon>Actinomycetes</taxon>
        <taxon>Mycobacteriales</taxon>
        <taxon>Corynebacteriaceae</taxon>
        <taxon>Corynebacterium</taxon>
    </lineage>
</organism>
<protein>
    <recommendedName>
        <fullName evidence="9">Transcriptional regulatory protein</fullName>
    </recommendedName>
</protein>
<evidence type="ECO:0000256" key="7">
    <source>
        <dbReference type="ARBA" id="ARBA00023159"/>
    </source>
</evidence>
<keyword evidence="5 9" id="KW-0805">Transcription regulation</keyword>
<comment type="caution">
    <text evidence="12">The sequence shown here is derived from an EMBL/GenBank/DDBJ whole genome shotgun (WGS) entry which is preliminary data.</text>
</comment>
<dbReference type="Gene3D" id="3.40.50.2300">
    <property type="match status" value="1"/>
</dbReference>
<dbReference type="PANTHER" id="PTHR45526:SF1">
    <property type="entry name" value="TRANSCRIPTIONAL REGULATORY PROTEIN DCUR-RELATED"/>
    <property type="match status" value="1"/>
</dbReference>
<sequence>MTDRTWSVLVVDDDFRVAGVHADIVQEAPGFSVHNTARSIAEAVDAIQSSPPDLMLVDVFLPDGDGVELVHRSGIDAFVLSAADEASTVRRALRSGALGYLVKPFQRAQLLDRLDRYARYRHVLDGKRGMRQDKIDQALAILHGTAPAMPASSSSTEQLLLDALGSGELSATAAAEIAGVSRPTAQRRLATMASQGIVQIRLRYGVAGRPEHLYSKME</sequence>
<dbReference type="InterPro" id="IPR036390">
    <property type="entry name" value="WH_DNA-bd_sf"/>
</dbReference>
<evidence type="ECO:0000256" key="1">
    <source>
        <dbReference type="ARBA" id="ARBA00004496"/>
    </source>
</evidence>
<dbReference type="PANTHER" id="PTHR45526">
    <property type="entry name" value="TRANSCRIPTIONAL REGULATORY PROTEIN DPIA"/>
    <property type="match status" value="1"/>
</dbReference>
<dbReference type="AlphaFoldDB" id="A0AAV5G5R0"/>
<dbReference type="PIRSF" id="PIRSF006171">
    <property type="entry name" value="RR_citrat_malat"/>
    <property type="match status" value="1"/>
</dbReference>
<dbReference type="GO" id="GO:0003677">
    <property type="term" value="F:DNA binding"/>
    <property type="evidence" value="ECO:0007669"/>
    <property type="project" value="UniProtKB-KW"/>
</dbReference>
<dbReference type="SUPFAM" id="SSF46785">
    <property type="entry name" value="Winged helix' DNA-binding domain"/>
    <property type="match status" value="1"/>
</dbReference>
<evidence type="ECO:0000313" key="12">
    <source>
        <dbReference type="EMBL" id="GJN41607.1"/>
    </source>
</evidence>
<dbReference type="InterPro" id="IPR005471">
    <property type="entry name" value="Tscrpt_reg_IclR_N"/>
</dbReference>
<evidence type="ECO:0000259" key="11">
    <source>
        <dbReference type="PROSITE" id="PS50110"/>
    </source>
</evidence>